<dbReference type="InterPro" id="IPR001478">
    <property type="entry name" value="PDZ"/>
</dbReference>
<evidence type="ECO:0000259" key="1">
    <source>
        <dbReference type="SMART" id="SM00228"/>
    </source>
</evidence>
<evidence type="ECO:0000313" key="4">
    <source>
        <dbReference type="Proteomes" id="UP000011087"/>
    </source>
</evidence>
<organism evidence="2">
    <name type="scientific">Guillardia theta (strain CCMP2712)</name>
    <name type="common">Cryptophyte</name>
    <dbReference type="NCBI Taxonomy" id="905079"/>
    <lineage>
        <taxon>Eukaryota</taxon>
        <taxon>Cryptophyceae</taxon>
        <taxon>Pyrenomonadales</taxon>
        <taxon>Geminigeraceae</taxon>
        <taxon>Guillardia</taxon>
    </lineage>
</organism>
<proteinExistence type="predicted"/>
<dbReference type="RefSeq" id="XP_005831097.1">
    <property type="nucleotide sequence ID" value="XM_005831040.1"/>
</dbReference>
<evidence type="ECO:0000313" key="2">
    <source>
        <dbReference type="EMBL" id="EKX44117.1"/>
    </source>
</evidence>
<name>L1J6Y8_GUITC</name>
<gene>
    <name evidence="2" type="ORF">GUITHDRAFT_109900</name>
</gene>
<dbReference type="GeneID" id="17300813"/>
<accession>L1J6Y8</accession>
<dbReference type="KEGG" id="gtt:GUITHDRAFT_109900"/>
<reference evidence="3" key="3">
    <citation type="submission" date="2016-03" db="UniProtKB">
        <authorList>
            <consortium name="EnsemblProtists"/>
        </authorList>
    </citation>
    <scope>IDENTIFICATION</scope>
</reference>
<dbReference type="PaxDb" id="55529-EKX44117"/>
<reference evidence="2 4" key="1">
    <citation type="journal article" date="2012" name="Nature">
        <title>Algal genomes reveal evolutionary mosaicism and the fate of nucleomorphs.</title>
        <authorList>
            <consortium name="DOE Joint Genome Institute"/>
            <person name="Curtis B.A."/>
            <person name="Tanifuji G."/>
            <person name="Burki F."/>
            <person name="Gruber A."/>
            <person name="Irimia M."/>
            <person name="Maruyama S."/>
            <person name="Arias M.C."/>
            <person name="Ball S.G."/>
            <person name="Gile G.H."/>
            <person name="Hirakawa Y."/>
            <person name="Hopkins J.F."/>
            <person name="Kuo A."/>
            <person name="Rensing S.A."/>
            <person name="Schmutz J."/>
            <person name="Symeonidi A."/>
            <person name="Elias M."/>
            <person name="Eveleigh R.J."/>
            <person name="Herman E.K."/>
            <person name="Klute M.J."/>
            <person name="Nakayama T."/>
            <person name="Obornik M."/>
            <person name="Reyes-Prieto A."/>
            <person name="Armbrust E.V."/>
            <person name="Aves S.J."/>
            <person name="Beiko R.G."/>
            <person name="Coutinho P."/>
            <person name="Dacks J.B."/>
            <person name="Durnford D.G."/>
            <person name="Fast N.M."/>
            <person name="Green B.R."/>
            <person name="Grisdale C.J."/>
            <person name="Hempel F."/>
            <person name="Henrissat B."/>
            <person name="Hoppner M.P."/>
            <person name="Ishida K."/>
            <person name="Kim E."/>
            <person name="Koreny L."/>
            <person name="Kroth P.G."/>
            <person name="Liu Y."/>
            <person name="Malik S.B."/>
            <person name="Maier U.G."/>
            <person name="McRose D."/>
            <person name="Mock T."/>
            <person name="Neilson J.A."/>
            <person name="Onodera N.T."/>
            <person name="Poole A.M."/>
            <person name="Pritham E.J."/>
            <person name="Richards T.A."/>
            <person name="Rocap G."/>
            <person name="Roy S.W."/>
            <person name="Sarai C."/>
            <person name="Schaack S."/>
            <person name="Shirato S."/>
            <person name="Slamovits C.H."/>
            <person name="Spencer D.F."/>
            <person name="Suzuki S."/>
            <person name="Worden A.Z."/>
            <person name="Zauner S."/>
            <person name="Barry K."/>
            <person name="Bell C."/>
            <person name="Bharti A.K."/>
            <person name="Crow J.A."/>
            <person name="Grimwood J."/>
            <person name="Kramer R."/>
            <person name="Lindquist E."/>
            <person name="Lucas S."/>
            <person name="Salamov A."/>
            <person name="McFadden G.I."/>
            <person name="Lane C.E."/>
            <person name="Keeling P.J."/>
            <person name="Gray M.W."/>
            <person name="Grigoriev I.V."/>
            <person name="Archibald J.M."/>
        </authorList>
    </citation>
    <scope>NUCLEOTIDE SEQUENCE</scope>
    <source>
        <strain evidence="2 4">CCMP2712</strain>
    </source>
</reference>
<evidence type="ECO:0000313" key="3">
    <source>
        <dbReference type="EnsemblProtists" id="EKX44117"/>
    </source>
</evidence>
<feature type="domain" description="PDZ" evidence="1">
    <location>
        <begin position="85"/>
        <end position="159"/>
    </location>
</feature>
<dbReference type="InterPro" id="IPR036034">
    <property type="entry name" value="PDZ_sf"/>
</dbReference>
<dbReference type="SUPFAM" id="SSF50156">
    <property type="entry name" value="PDZ domain-like"/>
    <property type="match status" value="1"/>
</dbReference>
<dbReference type="AlphaFoldDB" id="L1J6Y8"/>
<sequence length="277" mass="30777">MSGDCGFSGREHGGGRGSQDLLCDGFERGKAVYDEHRFSVGSFSDEFVAVGMMSPRYLRSEMFSPRMIERQWTQEERQTQAGREGSVGVGLVLDQRGSQLLVHGFVRGSSSFACGTLEKGDILHMVDDVIVDGMPRSQIATLITGKVGTEVKLTFLRQETVAIMEKLAGDQEESGGYGFHPLVLSSGSPGVVSHRMRRVAPRYMQVKVCLTRGQQVGEYIPDQDLKQCSEEEVGNGEQTVRGWMFQTDSERQHKSLQSWMTQDMKVEKAQEYGENTS</sequence>
<reference evidence="4" key="2">
    <citation type="submission" date="2012-11" db="EMBL/GenBank/DDBJ databases">
        <authorList>
            <person name="Kuo A."/>
            <person name="Curtis B.A."/>
            <person name="Tanifuji G."/>
            <person name="Burki F."/>
            <person name="Gruber A."/>
            <person name="Irimia M."/>
            <person name="Maruyama S."/>
            <person name="Arias M.C."/>
            <person name="Ball S.G."/>
            <person name="Gile G.H."/>
            <person name="Hirakawa Y."/>
            <person name="Hopkins J.F."/>
            <person name="Rensing S.A."/>
            <person name="Schmutz J."/>
            <person name="Symeonidi A."/>
            <person name="Elias M."/>
            <person name="Eveleigh R.J."/>
            <person name="Herman E.K."/>
            <person name="Klute M.J."/>
            <person name="Nakayama T."/>
            <person name="Obornik M."/>
            <person name="Reyes-Prieto A."/>
            <person name="Armbrust E.V."/>
            <person name="Aves S.J."/>
            <person name="Beiko R.G."/>
            <person name="Coutinho P."/>
            <person name="Dacks J.B."/>
            <person name="Durnford D.G."/>
            <person name="Fast N.M."/>
            <person name="Green B.R."/>
            <person name="Grisdale C."/>
            <person name="Hempe F."/>
            <person name="Henrissat B."/>
            <person name="Hoppner M.P."/>
            <person name="Ishida K.-I."/>
            <person name="Kim E."/>
            <person name="Koreny L."/>
            <person name="Kroth P.G."/>
            <person name="Liu Y."/>
            <person name="Malik S.-B."/>
            <person name="Maier U.G."/>
            <person name="McRose D."/>
            <person name="Mock T."/>
            <person name="Neilson J.A."/>
            <person name="Onodera N.T."/>
            <person name="Poole A.M."/>
            <person name="Pritham E.J."/>
            <person name="Richards T.A."/>
            <person name="Rocap G."/>
            <person name="Roy S.W."/>
            <person name="Sarai C."/>
            <person name="Schaack S."/>
            <person name="Shirato S."/>
            <person name="Slamovits C.H."/>
            <person name="Spencer D.F."/>
            <person name="Suzuki S."/>
            <person name="Worden A.Z."/>
            <person name="Zauner S."/>
            <person name="Barry K."/>
            <person name="Bell C."/>
            <person name="Bharti A.K."/>
            <person name="Crow J.A."/>
            <person name="Grimwood J."/>
            <person name="Kramer R."/>
            <person name="Lindquist E."/>
            <person name="Lucas S."/>
            <person name="Salamov A."/>
            <person name="McFadden G.I."/>
            <person name="Lane C.E."/>
            <person name="Keeling P.J."/>
            <person name="Gray M.W."/>
            <person name="Grigoriev I.V."/>
            <person name="Archibald J.M."/>
        </authorList>
    </citation>
    <scope>NUCLEOTIDE SEQUENCE</scope>
    <source>
        <strain evidence="4">CCMP2712</strain>
    </source>
</reference>
<dbReference type="SMART" id="SM00228">
    <property type="entry name" value="PDZ"/>
    <property type="match status" value="1"/>
</dbReference>
<dbReference type="EMBL" id="JH993006">
    <property type="protein sequence ID" value="EKX44117.1"/>
    <property type="molecule type" value="Genomic_DNA"/>
</dbReference>
<keyword evidence="4" id="KW-1185">Reference proteome</keyword>
<dbReference type="Gene3D" id="2.30.42.10">
    <property type="match status" value="1"/>
</dbReference>
<dbReference type="HOGENOM" id="CLU_1006283_0_0_1"/>
<protein>
    <recommendedName>
        <fullName evidence="1">PDZ domain-containing protein</fullName>
    </recommendedName>
</protein>
<dbReference type="Proteomes" id="UP000011087">
    <property type="component" value="Unassembled WGS sequence"/>
</dbReference>
<dbReference type="EnsemblProtists" id="EKX44117">
    <property type="protein sequence ID" value="EKX44117"/>
    <property type="gene ID" value="GUITHDRAFT_109900"/>
</dbReference>